<name>A0A2N6K0X2_FISMU</name>
<evidence type="ECO:0000313" key="2">
    <source>
        <dbReference type="Proteomes" id="UP000235036"/>
    </source>
</evidence>
<gene>
    <name evidence="1" type="ORF">CEN44_16345</name>
</gene>
<dbReference type="Proteomes" id="UP000235036">
    <property type="component" value="Unassembled WGS sequence"/>
</dbReference>
<comment type="caution">
    <text evidence="1">The sequence shown here is derived from an EMBL/GenBank/DDBJ whole genome shotgun (WGS) entry which is preliminary data.</text>
</comment>
<keyword evidence="2" id="KW-1185">Reference proteome</keyword>
<organism evidence="1 2">
    <name type="scientific">Fischerella muscicola CCMEE 5323</name>
    <dbReference type="NCBI Taxonomy" id="2019572"/>
    <lineage>
        <taxon>Bacteria</taxon>
        <taxon>Bacillati</taxon>
        <taxon>Cyanobacteriota</taxon>
        <taxon>Cyanophyceae</taxon>
        <taxon>Nostocales</taxon>
        <taxon>Hapalosiphonaceae</taxon>
        <taxon>Fischerella</taxon>
    </lineage>
</organism>
<accession>A0A2N6K0X2</accession>
<proteinExistence type="predicted"/>
<dbReference type="RefSeq" id="WP_016866946.1">
    <property type="nucleotide sequence ID" value="NZ_CAWNVR010000470.1"/>
</dbReference>
<reference evidence="1 2" key="1">
    <citation type="submission" date="2017-08" db="EMBL/GenBank/DDBJ databases">
        <title>Genomes of Fischerella (Mastigocladus) sp. strains.</title>
        <authorList>
            <person name="Miller S.R."/>
        </authorList>
    </citation>
    <scope>NUCLEOTIDE SEQUENCE [LARGE SCALE GENOMIC DNA]</scope>
    <source>
        <strain evidence="1 2">CCMEE 5323</strain>
    </source>
</reference>
<dbReference type="EMBL" id="NRQW01000364">
    <property type="protein sequence ID" value="PLZ88005.1"/>
    <property type="molecule type" value="Genomic_DNA"/>
</dbReference>
<evidence type="ECO:0008006" key="3">
    <source>
        <dbReference type="Google" id="ProtNLM"/>
    </source>
</evidence>
<protein>
    <recommendedName>
        <fullName evidence="3">VWFA domain-containing protein</fullName>
    </recommendedName>
</protein>
<evidence type="ECO:0000313" key="1">
    <source>
        <dbReference type="EMBL" id="PLZ88005.1"/>
    </source>
</evidence>
<dbReference type="AlphaFoldDB" id="A0A2N6K0X2"/>
<sequence length="214" mass="24359">MKNNNPFAMIVLAIAIIFTISKHIESNSNSYQTTVFANQQHSLSYQPKIYIALQTNSPEMTDFVQSFVDLAARQTNNQLTSIDIFAGDKVENLYSQTASRRQLQELIEYLDTQPSSDKALIQAMQRFKDEVEQNPTRPIYGYIVTQGTADRASLAAIRQICEKLTKTDSNKAHLFIIGLAKENRLPMSKAFAPIRKNVQFAGTKQQEWQELMQF</sequence>